<keyword evidence="4" id="KW-1134">Transmembrane beta strand</keyword>
<reference evidence="10 11" key="1">
    <citation type="submission" date="2019-02" db="EMBL/GenBank/DDBJ databases">
        <title>Deep-cultivation of Planctomycetes and their phenomic and genomic characterization uncovers novel biology.</title>
        <authorList>
            <person name="Wiegand S."/>
            <person name="Jogler M."/>
            <person name="Boedeker C."/>
            <person name="Pinto D."/>
            <person name="Vollmers J."/>
            <person name="Rivas-Marin E."/>
            <person name="Kohn T."/>
            <person name="Peeters S.H."/>
            <person name="Heuer A."/>
            <person name="Rast P."/>
            <person name="Oberbeckmann S."/>
            <person name="Bunk B."/>
            <person name="Jeske O."/>
            <person name="Meyerdierks A."/>
            <person name="Storesund J.E."/>
            <person name="Kallscheuer N."/>
            <person name="Luecker S."/>
            <person name="Lage O.M."/>
            <person name="Pohl T."/>
            <person name="Merkel B.J."/>
            <person name="Hornburger P."/>
            <person name="Mueller R.-W."/>
            <person name="Bruemmer F."/>
            <person name="Labrenz M."/>
            <person name="Spormann A.M."/>
            <person name="Op den Camp H."/>
            <person name="Overmann J."/>
            <person name="Amann R."/>
            <person name="Jetten M.S.M."/>
            <person name="Mascher T."/>
            <person name="Medema M.H."/>
            <person name="Devos D.P."/>
            <person name="Kaster A.-K."/>
            <person name="Ovreas L."/>
            <person name="Rohde M."/>
            <person name="Galperin M.Y."/>
            <person name="Jogler C."/>
        </authorList>
    </citation>
    <scope>NUCLEOTIDE SEQUENCE [LARGE SCALE GENOMIC DNA]</scope>
    <source>
        <strain evidence="10 11">Mal48</strain>
    </source>
</reference>
<dbReference type="PANTHER" id="PTHR30026">
    <property type="entry name" value="OUTER MEMBRANE PROTEIN TOLC"/>
    <property type="match status" value="1"/>
</dbReference>
<proteinExistence type="inferred from homology"/>
<dbReference type="AlphaFoldDB" id="A0A517QHY9"/>
<dbReference type="GO" id="GO:0015288">
    <property type="term" value="F:porin activity"/>
    <property type="evidence" value="ECO:0007669"/>
    <property type="project" value="TreeGrafter"/>
</dbReference>
<dbReference type="Gene3D" id="1.20.1600.10">
    <property type="entry name" value="Outer membrane efflux proteins (OEP)"/>
    <property type="match status" value="1"/>
</dbReference>
<keyword evidence="3" id="KW-0813">Transport</keyword>
<evidence type="ECO:0000256" key="7">
    <source>
        <dbReference type="ARBA" id="ARBA00023237"/>
    </source>
</evidence>
<feature type="compositionally biased region" description="Low complexity" evidence="9">
    <location>
        <begin position="730"/>
        <end position="745"/>
    </location>
</feature>
<keyword evidence="6" id="KW-0472">Membrane</keyword>
<dbReference type="GO" id="GO:1990281">
    <property type="term" value="C:efflux pump complex"/>
    <property type="evidence" value="ECO:0007669"/>
    <property type="project" value="TreeGrafter"/>
</dbReference>
<evidence type="ECO:0000313" key="10">
    <source>
        <dbReference type="EMBL" id="QDT31249.1"/>
    </source>
</evidence>
<keyword evidence="5" id="KW-0812">Transmembrane</keyword>
<evidence type="ECO:0000256" key="9">
    <source>
        <dbReference type="SAM" id="MobiDB-lite"/>
    </source>
</evidence>
<dbReference type="SUPFAM" id="SSF56954">
    <property type="entry name" value="Outer membrane efflux proteins (OEP)"/>
    <property type="match status" value="1"/>
</dbReference>
<evidence type="ECO:0000256" key="2">
    <source>
        <dbReference type="ARBA" id="ARBA00007613"/>
    </source>
</evidence>
<feature type="coiled-coil region" evidence="8">
    <location>
        <begin position="480"/>
        <end position="507"/>
    </location>
</feature>
<accession>A0A517QHY9</accession>
<dbReference type="KEGG" id="tpol:Mal48_04820"/>
<keyword evidence="7" id="KW-0998">Cell outer membrane</keyword>
<evidence type="ECO:0000256" key="5">
    <source>
        <dbReference type="ARBA" id="ARBA00022692"/>
    </source>
</evidence>
<feature type="compositionally biased region" description="Basic and acidic residues" evidence="9">
    <location>
        <begin position="691"/>
        <end position="705"/>
    </location>
</feature>
<evidence type="ECO:0000256" key="6">
    <source>
        <dbReference type="ARBA" id="ARBA00023136"/>
    </source>
</evidence>
<feature type="compositionally biased region" description="Low complexity" evidence="9">
    <location>
        <begin position="672"/>
        <end position="690"/>
    </location>
</feature>
<dbReference type="RefSeq" id="WP_145195687.1">
    <property type="nucleotide sequence ID" value="NZ_CP036267.1"/>
</dbReference>
<dbReference type="OrthoDB" id="229865at2"/>
<dbReference type="InterPro" id="IPR003423">
    <property type="entry name" value="OMP_efflux"/>
</dbReference>
<protein>
    <submittedName>
        <fullName evidence="10">Outer membrane efflux protein</fullName>
    </submittedName>
</protein>
<dbReference type="GO" id="GO:0009279">
    <property type="term" value="C:cell outer membrane"/>
    <property type="evidence" value="ECO:0007669"/>
    <property type="project" value="UniProtKB-SubCell"/>
</dbReference>
<name>A0A517QHY9_9PLAN</name>
<organism evidence="10 11">
    <name type="scientific">Thalassoglobus polymorphus</name>
    <dbReference type="NCBI Taxonomy" id="2527994"/>
    <lineage>
        <taxon>Bacteria</taxon>
        <taxon>Pseudomonadati</taxon>
        <taxon>Planctomycetota</taxon>
        <taxon>Planctomycetia</taxon>
        <taxon>Planctomycetales</taxon>
        <taxon>Planctomycetaceae</taxon>
        <taxon>Thalassoglobus</taxon>
    </lineage>
</organism>
<dbReference type="PANTHER" id="PTHR30026:SF23">
    <property type="entry name" value="TO APRF-PUTATIVE OUTER MEMBRANE EFFLUX PROTEIN OR SECRETED ALKALINE PHOSPHATASE-RELATED"/>
    <property type="match status" value="1"/>
</dbReference>
<evidence type="ECO:0000256" key="1">
    <source>
        <dbReference type="ARBA" id="ARBA00004442"/>
    </source>
</evidence>
<dbReference type="InterPro" id="IPR051906">
    <property type="entry name" value="TolC-like"/>
</dbReference>
<evidence type="ECO:0000256" key="4">
    <source>
        <dbReference type="ARBA" id="ARBA00022452"/>
    </source>
</evidence>
<keyword evidence="8" id="KW-0175">Coiled coil</keyword>
<comment type="similarity">
    <text evidence="2">Belongs to the outer membrane factor (OMF) (TC 1.B.17) family.</text>
</comment>
<comment type="subcellular location">
    <subcellularLocation>
        <location evidence="1">Cell outer membrane</location>
    </subcellularLocation>
</comment>
<dbReference type="GO" id="GO:0015562">
    <property type="term" value="F:efflux transmembrane transporter activity"/>
    <property type="evidence" value="ECO:0007669"/>
    <property type="project" value="InterPro"/>
</dbReference>
<evidence type="ECO:0000256" key="3">
    <source>
        <dbReference type="ARBA" id="ARBA00022448"/>
    </source>
</evidence>
<evidence type="ECO:0000256" key="8">
    <source>
        <dbReference type="SAM" id="Coils"/>
    </source>
</evidence>
<dbReference type="EMBL" id="CP036267">
    <property type="protein sequence ID" value="QDT31249.1"/>
    <property type="molecule type" value="Genomic_DNA"/>
</dbReference>
<sequence>MSTNRKWIRKKWGLSVIMMAGIGIGCANSRSDVSYLGDPNISYYRGHATEIDYPAVDEPLAPEVVSTGPPVTVRDKENLPIRDITLQHAVQTSLMNSQIIRSAGTFLSTGNALYTNPNNISSVYDPAIQESGVLFGGRGVEAALSAFDAQFQTSMIWGRDEQAQNNTAFGGGLGAGAALTQETGAFTSSLSKSFGHGGSISLNHNVNYRGTNAPSLFPSAYTGNLQLQYQLPLLAGAGTEFTRIAGPIGQSFGGISGVSQGVVIARINNDITLANFETSVRNLVKDVEDAYWDLYLAYQLFDVATQAKNSTDELREYINLRVEGGAREFTRADLHQAEDQYYAAETAVTNARSSIYELEVRLRRLMGLPVNDGEILRPQESPVSVELIADWYGSLTEALTQRVELRQQKWNIKSLQLQLRASESLTRPRLDFVGGYQVNGFGDDLLGYNDPALGNYYQTVTDGDYTGWNLGLQMRWDIGFRSAKAQVQNYELRLAKALKVLQEQEEEISHELAISFQDLARTYQATELSYNRMNAVGEEIYYRRLRNLEVDPADLLLRAIIRKGEAQNAYYQNLVGYNKAITTFQLRKGTLLRTHGVILEEGGWDPAAYEDAKYNSDARLYAKPAKRLVQEPEAFAGNAPFGGVYFANQEELAPTADPMNAAPMPVPPAETVPMDMAPMDAGPAEPAPAEAVKEPKPVDPGDRPAKPIPPVEAAPNQNKNVPKPMPKPMPKQNKPAPAPPAENVETSSTNDVFGRGFIQQVGDVGGAGNP</sequence>
<dbReference type="Proteomes" id="UP000315724">
    <property type="component" value="Chromosome"/>
</dbReference>
<dbReference type="Pfam" id="PF02321">
    <property type="entry name" value="OEP"/>
    <property type="match status" value="1"/>
</dbReference>
<keyword evidence="11" id="KW-1185">Reference proteome</keyword>
<evidence type="ECO:0000313" key="11">
    <source>
        <dbReference type="Proteomes" id="UP000315724"/>
    </source>
</evidence>
<dbReference type="PROSITE" id="PS51257">
    <property type="entry name" value="PROKAR_LIPOPROTEIN"/>
    <property type="match status" value="1"/>
</dbReference>
<gene>
    <name evidence="10" type="ORF">Mal48_04820</name>
</gene>
<feature type="region of interest" description="Disordered" evidence="9">
    <location>
        <begin position="656"/>
        <end position="770"/>
    </location>
</feature>